<evidence type="ECO:0000256" key="1">
    <source>
        <dbReference type="SAM" id="Phobius"/>
    </source>
</evidence>
<evidence type="ECO:0000259" key="2">
    <source>
        <dbReference type="Pfam" id="PF07693"/>
    </source>
</evidence>
<protein>
    <recommendedName>
        <fullName evidence="2">KAP NTPase domain-containing protein</fullName>
    </recommendedName>
</protein>
<dbReference type="InterPro" id="IPR027417">
    <property type="entry name" value="P-loop_NTPase"/>
</dbReference>
<evidence type="ECO:0000313" key="3">
    <source>
        <dbReference type="EMBL" id="CEN47594.1"/>
    </source>
</evidence>
<accession>A0A0B7IA47</accession>
<sequence length="1054" mass="124641">MTKNNTSYIFIKNQPLGEDLFENKSQDKIASIISEKIINEPDFKIIGIDGEWGSGKSNLVKLIEKKLENNHKFFVYDVWGHQEDEQRKSILVELTEFIKSEKDLVNKKNSWENKLKFLLAKSKETKTINQPYLSVGFIFSLLSIVYIPTVNVFKDSMADFFEIESWFWKLLLVAFPIFIVIGIYFWNVIQNWFSRKGFWKSFKLSAQETFQVYTNKQKEETKIETISENEPSVREFQNWMQDINDDLKKPIVIVFDNFDRLPKKHILSIWSSIHIFFAEKSYSNIKVIIPFDREHIQNAFKDLNNDKDKSFGEDYVNKTFDIVFRVTKPIMSDWKKFFEEQWKKAFIKYDETEMKLVVQVYEFLNRRITPREIISFINELLTIKLLDENYKERYIGIFILRKNEILANPLKAVSDYKEILGGLYHIYLSDKEYPKQLTAIIYHIEVDKALELIYTQELRDSMLKNNVQKFNEICKADFIDSIFYSTILNINSFENPILALSSLDENSKVSFQNIKQTWNTFYNGVLELGMRMGTLIINDWQITLIKNIDNDKYLSHLLKDYSSLINDTNIEEYIDLIDELINHFTEERVLRNLKQNKTSEANYVKLIEHKGENHQKYKLSVDYKTLDKYLSKLDIKDILKLERMKYLTKDYDFKEYREKLKTELKNFSNQNNIQLANDTLIRIKEISQKEVLKNLLDDSRIGSLYANNQNSELPIINELIAMRIARGSGFSSSYGNYFNDILSQENEKRAEQIANTILNYITYGDLLLMSNYFRSYPLFRQIILKMFRKSDLGKSANIITLINKYSEIKTSLNIDDDSLLNELNKWNVDKDKLDINKLDDQFLSDCFENEKLRISKVVASVFNEDFSKLDKNGYEAVFDNNGNNVHFRFFQYLESTSLTQQSLDVFETKFIELLEQGNNIDEQWWSILEIYDTNNSSISVVNLFKNILDKILNAKIKLSLELANKLLPYFFKYDLLIGRNDIFRLVIKNDFLLNTEFVKSLNENSEKLRELYKVASKDDKDGFRNWLNEQRDNNTDIENLAKSLDIRRTKGKEN</sequence>
<dbReference type="SUPFAM" id="SSF52540">
    <property type="entry name" value="P-loop containing nucleoside triphosphate hydrolases"/>
    <property type="match status" value="1"/>
</dbReference>
<feature type="transmembrane region" description="Helical" evidence="1">
    <location>
        <begin position="132"/>
        <end position="154"/>
    </location>
</feature>
<proteinExistence type="predicted"/>
<keyword evidence="1" id="KW-0812">Transmembrane</keyword>
<organism evidence="3 4">
    <name type="scientific">Capnocytophaga canis</name>
    <dbReference type="NCBI Taxonomy" id="1848903"/>
    <lineage>
        <taxon>Bacteria</taxon>
        <taxon>Pseudomonadati</taxon>
        <taxon>Bacteroidota</taxon>
        <taxon>Flavobacteriia</taxon>
        <taxon>Flavobacteriales</taxon>
        <taxon>Flavobacteriaceae</taxon>
        <taxon>Capnocytophaga</taxon>
    </lineage>
</organism>
<dbReference type="Gene3D" id="3.40.50.300">
    <property type="entry name" value="P-loop containing nucleotide triphosphate hydrolases"/>
    <property type="match status" value="1"/>
</dbReference>
<keyword evidence="1" id="KW-0472">Membrane</keyword>
<name>A0A0B7IA47_9FLAO</name>
<dbReference type="AlphaFoldDB" id="A0A0B7IA47"/>
<dbReference type="InterPro" id="IPR011646">
    <property type="entry name" value="KAP_P-loop"/>
</dbReference>
<reference evidence="3 4" key="1">
    <citation type="submission" date="2015-01" db="EMBL/GenBank/DDBJ databases">
        <authorList>
            <person name="Xiang T."/>
            <person name="Song Y."/>
            <person name="Huang L."/>
            <person name="Wang B."/>
            <person name="Wu P."/>
        </authorList>
    </citation>
    <scope>NUCLEOTIDE SEQUENCE [LARGE SCALE GENOMIC DNA]</scope>
    <source>
        <strain evidence="3 4">CcD38</strain>
    </source>
</reference>
<keyword evidence="1" id="KW-1133">Transmembrane helix</keyword>
<gene>
    <name evidence="3" type="ORF">CCAND38_450034</name>
</gene>
<dbReference type="Proteomes" id="UP000045051">
    <property type="component" value="Unassembled WGS sequence"/>
</dbReference>
<feature type="transmembrane region" description="Helical" evidence="1">
    <location>
        <begin position="166"/>
        <end position="186"/>
    </location>
</feature>
<dbReference type="EMBL" id="CDOI01000157">
    <property type="protein sequence ID" value="CEN47594.1"/>
    <property type="molecule type" value="Genomic_DNA"/>
</dbReference>
<evidence type="ECO:0000313" key="4">
    <source>
        <dbReference type="Proteomes" id="UP000045051"/>
    </source>
</evidence>
<dbReference type="Pfam" id="PF07693">
    <property type="entry name" value="KAP_NTPase"/>
    <property type="match status" value="1"/>
</dbReference>
<feature type="domain" description="KAP NTPase" evidence="2">
    <location>
        <begin position="36"/>
        <end position="383"/>
    </location>
</feature>
<dbReference type="RefSeq" id="WP_042344650.1">
    <property type="nucleotide sequence ID" value="NZ_CDOI01000157.1"/>
</dbReference>
<keyword evidence="4" id="KW-1185">Reference proteome</keyword>